<name>A0A9J7JUL8_CRIGR</name>
<dbReference type="CDD" id="cd01850">
    <property type="entry name" value="CDC_Septin"/>
    <property type="match status" value="1"/>
</dbReference>
<evidence type="ECO:0000256" key="8">
    <source>
        <dbReference type="ARBA" id="ARBA00046092"/>
    </source>
</evidence>
<dbReference type="Pfam" id="PF00735">
    <property type="entry name" value="Septin"/>
    <property type="match status" value="1"/>
</dbReference>
<feature type="region of interest" description="Disordered" evidence="12">
    <location>
        <begin position="217"/>
        <end position="240"/>
    </location>
</feature>
<dbReference type="KEGG" id="cge:100770421"/>
<accession>A0A9J7JUL8</accession>
<comment type="similarity">
    <text evidence="11">Belongs to the TRAFAC class TrmE-Era-EngA-EngB-Septin-like GTPase superfamily. Septin GTPase family.</text>
</comment>
<dbReference type="InterPro" id="IPR016491">
    <property type="entry name" value="Septin"/>
</dbReference>
<protein>
    <recommendedName>
        <fullName evidence="10">Septin-9</fullName>
    </recommendedName>
</protein>
<dbReference type="GeneID" id="100770421"/>
<keyword evidence="3" id="KW-0132">Cell division</keyword>
<reference evidence="15" key="3">
    <citation type="submission" date="2025-08" db="UniProtKB">
        <authorList>
            <consortium name="RefSeq"/>
        </authorList>
    </citation>
    <scope>IDENTIFICATION</scope>
    <source>
        <strain evidence="15">17A/GY</strain>
        <tissue evidence="15">Liver</tissue>
    </source>
</reference>
<dbReference type="PANTHER" id="PTHR18884">
    <property type="entry name" value="SEPTIN"/>
    <property type="match status" value="1"/>
</dbReference>
<dbReference type="Gene3D" id="3.40.50.300">
    <property type="entry name" value="P-loop containing nucleotide triphosphate hydrolases"/>
    <property type="match status" value="1"/>
</dbReference>
<keyword evidence="2" id="KW-0963">Cytoplasm</keyword>
<keyword evidence="6" id="KW-0206">Cytoskeleton</keyword>
<reference evidence="14" key="1">
    <citation type="journal article" date="2018" name="Biotechnol. Bioeng.">
        <title>A reference genome of the Chinese hamster based on a hybrid assembly strategy.</title>
        <authorList>
            <person name="Rupp O."/>
            <person name="MacDonald M.L."/>
            <person name="Li S."/>
            <person name="Dhiman H."/>
            <person name="Polson S."/>
            <person name="Griep S."/>
            <person name="Heffner K."/>
            <person name="Hernandez I."/>
            <person name="Brinkrolf K."/>
            <person name="Jadhav V."/>
            <person name="Samoudi M."/>
            <person name="Hao H."/>
            <person name="Kingham B."/>
            <person name="Goesmann A."/>
            <person name="Betenbaugh M.J."/>
            <person name="Lewis N.E."/>
            <person name="Borth N."/>
            <person name="Lee K.H."/>
        </authorList>
    </citation>
    <scope>NUCLEOTIDE SEQUENCE [LARGE SCALE GENOMIC DNA]</scope>
    <source>
        <strain evidence="14">17A/GY</strain>
    </source>
</reference>
<keyword evidence="7" id="KW-0131">Cell cycle</keyword>
<dbReference type="AlphaFoldDB" id="A0A9J7JUL8"/>
<comment type="subunit">
    <text evidence="9">Septins polymerize into heterooligomeric protein complexes that form filaments, and associate with cellular membranes, actin filaments, and microtubules. GTPase activity is required for filament formation. Interacts with SEPTIN2, SEPTIN6, SEPTIN7, SEPTIN11 and SEPTIN14. Interacts with RTKN and ARHGEF18.</text>
</comment>
<evidence type="ECO:0000256" key="10">
    <source>
        <dbReference type="ARBA" id="ARBA00069573"/>
    </source>
</evidence>
<evidence type="ECO:0000256" key="4">
    <source>
        <dbReference type="ARBA" id="ARBA00022741"/>
    </source>
</evidence>
<evidence type="ECO:0000256" key="6">
    <source>
        <dbReference type="ARBA" id="ARBA00023212"/>
    </source>
</evidence>
<evidence type="ECO:0000256" key="5">
    <source>
        <dbReference type="ARBA" id="ARBA00023134"/>
    </source>
</evidence>
<proteinExistence type="inferred from homology"/>
<dbReference type="GO" id="GO:0005525">
    <property type="term" value="F:GTP binding"/>
    <property type="evidence" value="ECO:0007669"/>
    <property type="project" value="UniProtKB-KW"/>
</dbReference>
<dbReference type="PROSITE" id="PS51719">
    <property type="entry name" value="G_SEPTIN"/>
    <property type="match status" value="1"/>
</dbReference>
<comment type="subcellular location">
    <subcellularLocation>
        <location evidence="1">Cytoplasm</location>
        <location evidence="1">Cytoskeleton</location>
    </subcellularLocation>
</comment>
<keyword evidence="14" id="KW-1185">Reference proteome</keyword>
<sequence length="606" mass="68060">MSCLLPRPSLSQSKDLGLRPRSQRSLRRGQDSRSHGSLLVQSPPLDTALKRSFEVEEIEPPNSTPPRRVQTPLLRATVASSSQKFQDLGVKNSEPAARLVDSLSQRSPKPSLRRVELAGPKASEPMSRRTELSIDISSKQVESTGSAAGPSRFGLKRAEVLGHKTPEPVPRRTEITIVKPQESAHRRVETPVSKIPEVPAVPATDAAPKRVEIQVPKPAEAPNCPPPPQTLENSEAPMSQLQSRLEPRPPVAEVPYRNQEGSEVAPSCVGDMADSPRDAMLKQAPAPRNEKAPVDFGYVGIDSILEQMRRKAMKQGFEFNIMVVGQSGLGKSTLINTLFKSKISRKSVQPISEERIPKTIEIKSITHDIEEKGVRMKLTVIDTPGFGDHINNENCWQPIMKFINDQYEKYLQEEVSVNRKKRIPDTRVHCCLYFIPATGHSLRPLDIEFMKRLSKVVNIVPVIAKADTLTLEERVYFKQRITADLLSNGIDVYPQKEFDEDSEDRLVNEKFREMIPFAVVGSDHEYQVNGKRILGRKTKWGTIEVENTTHCEFAYLRDLLIRTHMQNIKDITSSIHFEAYRVKRLNEGNSAMANGVEEKDPEAQEM</sequence>
<dbReference type="OrthoDB" id="416553at2759"/>
<dbReference type="SUPFAM" id="SSF52540">
    <property type="entry name" value="P-loop containing nucleoside triphosphate hydrolases"/>
    <property type="match status" value="1"/>
</dbReference>
<gene>
    <name evidence="15" type="primary">Septin9</name>
</gene>
<evidence type="ECO:0000256" key="9">
    <source>
        <dbReference type="ARBA" id="ARBA00064233"/>
    </source>
</evidence>
<comment type="function">
    <text evidence="8">Filament-forming cytoskeletal GTPase. May play a role in cytokinesis.</text>
</comment>
<evidence type="ECO:0000256" key="7">
    <source>
        <dbReference type="ARBA" id="ARBA00023306"/>
    </source>
</evidence>
<evidence type="ECO:0000313" key="15">
    <source>
        <dbReference type="RefSeq" id="XP_027281355.1"/>
    </source>
</evidence>
<evidence type="ECO:0000256" key="2">
    <source>
        <dbReference type="ARBA" id="ARBA00022490"/>
    </source>
</evidence>
<evidence type="ECO:0000256" key="1">
    <source>
        <dbReference type="ARBA" id="ARBA00004245"/>
    </source>
</evidence>
<feature type="domain" description="Septin-type G" evidence="13">
    <location>
        <begin position="315"/>
        <end position="587"/>
    </location>
</feature>
<keyword evidence="4 11" id="KW-0547">Nucleotide-binding</keyword>
<feature type="compositionally biased region" description="Polar residues" evidence="12">
    <location>
        <begin position="230"/>
        <end position="240"/>
    </location>
</feature>
<dbReference type="RefSeq" id="XP_016828164.1">
    <property type="nucleotide sequence ID" value="XM_016972675.3"/>
</dbReference>
<dbReference type="CTD" id="10801"/>
<keyword evidence="5 11" id="KW-0342">GTP-binding</keyword>
<feature type="region of interest" description="Disordered" evidence="12">
    <location>
        <begin position="78"/>
        <end position="130"/>
    </location>
</feature>
<dbReference type="GO" id="GO:0005856">
    <property type="term" value="C:cytoskeleton"/>
    <property type="evidence" value="ECO:0007669"/>
    <property type="project" value="UniProtKB-SubCell"/>
</dbReference>
<evidence type="ECO:0000256" key="3">
    <source>
        <dbReference type="ARBA" id="ARBA00022618"/>
    </source>
</evidence>
<feature type="region of interest" description="Disordered" evidence="12">
    <location>
        <begin position="1"/>
        <end position="45"/>
    </location>
</feature>
<dbReference type="FunFam" id="3.40.50.300:FF:000143">
    <property type="entry name" value="septin-9 isoform X1"/>
    <property type="match status" value="1"/>
</dbReference>
<dbReference type="InterPro" id="IPR027417">
    <property type="entry name" value="P-loop_NTPase"/>
</dbReference>
<evidence type="ECO:0000256" key="12">
    <source>
        <dbReference type="SAM" id="MobiDB-lite"/>
    </source>
</evidence>
<evidence type="ECO:0000259" key="13">
    <source>
        <dbReference type="PROSITE" id="PS51719"/>
    </source>
</evidence>
<evidence type="ECO:0000313" key="14">
    <source>
        <dbReference type="Proteomes" id="UP001108280"/>
    </source>
</evidence>
<dbReference type="GO" id="GO:0051301">
    <property type="term" value="P:cell division"/>
    <property type="evidence" value="ECO:0007669"/>
    <property type="project" value="UniProtKB-KW"/>
</dbReference>
<reference evidence="14" key="2">
    <citation type="journal article" date="2020" name="Biotechnol. Bioeng.">
        <title>Chromosome-scale scaffolds for the Chinese hamster reference genome assembly to facilitate the study of the CHO epigenome.</title>
        <authorList>
            <person name="Hilliard W."/>
            <person name="MacDonald M."/>
            <person name="Lee K.H."/>
        </authorList>
    </citation>
    <scope>NUCLEOTIDE SEQUENCE [LARGE SCALE GENOMIC DNA]</scope>
    <source>
        <strain evidence="14">17A/GY</strain>
    </source>
</reference>
<dbReference type="Proteomes" id="UP001108280">
    <property type="component" value="Chromosome 7"/>
</dbReference>
<organism evidence="14 15">
    <name type="scientific">Cricetulus griseus</name>
    <name type="common">Chinese hamster</name>
    <name type="synonym">Cricetulus barabensis griseus</name>
    <dbReference type="NCBI Taxonomy" id="10029"/>
    <lineage>
        <taxon>Eukaryota</taxon>
        <taxon>Metazoa</taxon>
        <taxon>Chordata</taxon>
        <taxon>Craniata</taxon>
        <taxon>Vertebrata</taxon>
        <taxon>Euteleostomi</taxon>
        <taxon>Mammalia</taxon>
        <taxon>Eutheria</taxon>
        <taxon>Euarchontoglires</taxon>
        <taxon>Glires</taxon>
        <taxon>Rodentia</taxon>
        <taxon>Myomorpha</taxon>
        <taxon>Muroidea</taxon>
        <taxon>Cricetidae</taxon>
        <taxon>Cricetinae</taxon>
        <taxon>Cricetulus</taxon>
    </lineage>
</organism>
<dbReference type="RefSeq" id="XP_027281355.1">
    <property type="nucleotide sequence ID" value="XM_027425554.1"/>
</dbReference>
<dbReference type="InterPro" id="IPR030379">
    <property type="entry name" value="G_SEPTIN_dom"/>
</dbReference>
<evidence type="ECO:0000256" key="11">
    <source>
        <dbReference type="RuleBase" id="RU004560"/>
    </source>
</evidence>